<dbReference type="SUPFAM" id="SSF56112">
    <property type="entry name" value="Protein kinase-like (PK-like)"/>
    <property type="match status" value="1"/>
</dbReference>
<keyword evidence="7" id="KW-0833">Ubl conjugation pathway</keyword>
<dbReference type="SMART" id="SM00220">
    <property type="entry name" value="S_TKc"/>
    <property type="match status" value="1"/>
</dbReference>
<dbReference type="UniPathway" id="UPA00143"/>
<dbReference type="SMART" id="SM00028">
    <property type="entry name" value="TPR"/>
    <property type="match status" value="3"/>
</dbReference>
<evidence type="ECO:0000313" key="15">
    <source>
        <dbReference type="Proteomes" id="UP000008022"/>
    </source>
</evidence>
<dbReference type="InterPro" id="IPR008271">
    <property type="entry name" value="Ser/Thr_kinase_AS"/>
</dbReference>
<dbReference type="OMA" id="MHYTEAM"/>
<dbReference type="GO" id="GO:0016567">
    <property type="term" value="P:protein ubiquitination"/>
    <property type="evidence" value="ECO:0007669"/>
    <property type="project" value="UniProtKB-UniPathway"/>
</dbReference>
<evidence type="ECO:0000256" key="8">
    <source>
        <dbReference type="ARBA" id="ARBA00022840"/>
    </source>
</evidence>
<feature type="repeat" description="TPR" evidence="9">
    <location>
        <begin position="253"/>
        <end position="286"/>
    </location>
</feature>
<evidence type="ECO:0000256" key="11">
    <source>
        <dbReference type="SAM" id="Coils"/>
    </source>
</evidence>
<dbReference type="PANTHER" id="PTHR45647">
    <property type="entry name" value="OS02G0152300 PROTEIN"/>
    <property type="match status" value="1"/>
</dbReference>
<proteinExistence type="predicted"/>
<name>A0A0E0PTW9_ORYRU</name>
<dbReference type="Gene3D" id="3.30.40.10">
    <property type="entry name" value="Zinc/RING finger domain, C3HC4 (zinc finger)"/>
    <property type="match status" value="1"/>
</dbReference>
<accession>A0A0E0PTW9</accession>
<dbReference type="GO" id="GO:0004672">
    <property type="term" value="F:protein kinase activity"/>
    <property type="evidence" value="ECO:0007669"/>
    <property type="project" value="InterPro"/>
</dbReference>
<evidence type="ECO:0000259" key="13">
    <source>
        <dbReference type="PROSITE" id="PS51698"/>
    </source>
</evidence>
<dbReference type="Pfam" id="PF04564">
    <property type="entry name" value="U-box"/>
    <property type="match status" value="1"/>
</dbReference>
<dbReference type="PROSITE" id="PS51698">
    <property type="entry name" value="U_BOX"/>
    <property type="match status" value="1"/>
</dbReference>
<dbReference type="Gramene" id="ORUFI06G04210.1">
    <property type="protein sequence ID" value="ORUFI06G04210.1"/>
    <property type="gene ID" value="ORUFI06G04210"/>
</dbReference>
<dbReference type="InterPro" id="IPR003613">
    <property type="entry name" value="Ubox_domain"/>
</dbReference>
<feature type="coiled-coil region" evidence="11">
    <location>
        <begin position="157"/>
        <end position="190"/>
    </location>
</feature>
<dbReference type="InterPro" id="IPR000719">
    <property type="entry name" value="Prot_kinase_dom"/>
</dbReference>
<evidence type="ECO:0000256" key="10">
    <source>
        <dbReference type="PROSITE-ProRule" id="PRU10141"/>
    </source>
</evidence>
<dbReference type="FunFam" id="3.30.200.20:FF:000162">
    <property type="entry name" value="Adenine nucleotide alpha hydrolase-like domain kinase"/>
    <property type="match status" value="1"/>
</dbReference>
<keyword evidence="8 10" id="KW-0067">ATP-binding</keyword>
<evidence type="ECO:0000256" key="9">
    <source>
        <dbReference type="PROSITE-ProRule" id="PRU00339"/>
    </source>
</evidence>
<dbReference type="HOGENOM" id="CLU_020505_0_0_1"/>
<dbReference type="Gene3D" id="1.10.510.10">
    <property type="entry name" value="Transferase(Phosphotransferase) domain 1"/>
    <property type="match status" value="1"/>
</dbReference>
<keyword evidence="4" id="KW-0808">Transferase</keyword>
<dbReference type="GO" id="GO:0005524">
    <property type="term" value="F:ATP binding"/>
    <property type="evidence" value="ECO:0007669"/>
    <property type="project" value="UniProtKB-UniRule"/>
</dbReference>
<feature type="repeat" description="TPR" evidence="9">
    <location>
        <begin position="185"/>
        <end position="218"/>
    </location>
</feature>
<evidence type="ECO:0000256" key="2">
    <source>
        <dbReference type="ARBA" id="ARBA00004906"/>
    </source>
</evidence>
<dbReference type="Proteomes" id="UP000008022">
    <property type="component" value="Unassembled WGS sequence"/>
</dbReference>
<dbReference type="AlphaFoldDB" id="A0A0E0PTW9"/>
<comment type="catalytic activity">
    <reaction evidence="1">
        <text>S-ubiquitinyl-[E2 ubiquitin-conjugating enzyme]-L-cysteine + [acceptor protein]-L-lysine = [E2 ubiquitin-conjugating enzyme]-L-cysteine + N(6)-ubiquitinyl-[acceptor protein]-L-lysine.</text>
        <dbReference type="EC" id="2.3.2.27"/>
    </reaction>
</comment>
<evidence type="ECO:0000256" key="1">
    <source>
        <dbReference type="ARBA" id="ARBA00000900"/>
    </source>
</evidence>
<dbReference type="PROSITE" id="PS50011">
    <property type="entry name" value="PROTEIN_KINASE_DOM"/>
    <property type="match status" value="1"/>
</dbReference>
<evidence type="ECO:0000256" key="3">
    <source>
        <dbReference type="ARBA" id="ARBA00012483"/>
    </source>
</evidence>
<evidence type="ECO:0000256" key="6">
    <source>
        <dbReference type="ARBA" id="ARBA00022777"/>
    </source>
</evidence>
<dbReference type="Pfam" id="PF00069">
    <property type="entry name" value="Pkinase"/>
    <property type="match status" value="1"/>
</dbReference>
<dbReference type="SUPFAM" id="SSF57850">
    <property type="entry name" value="RING/U-box"/>
    <property type="match status" value="1"/>
</dbReference>
<sequence length="836" mass="94476">MEAEDDERAEAEAEARREKEAGNAAYRKLYLETAVRHYTRGALLDPRDISFLTNRAAAYLLMSKVRLSVSAMPPNPSSLSDCLTSRRWRLVSPLQYKECVRDCDEAVEKGRELRADNKLVARALARKASALLKLAACAADYDPAIRALQQSLAEHYSEETLAKLGEAEEARKEIEERERLDQEAADHHRDRGNDFFKQKRYQEAAMHYTEAMKKNPKDPRVFSNRAQCHIYLGALPEGLEDADKCIALDPTFLKGYLRKAKVQLLMGNYEIALATYVEGLKCDPNNLEVLDGLRRCAACIKRANGGDSRAEDLREILGDLHLNDDLCNKLQKSMDEAAVLKKEASDERLKRIESERLARTLEDLYLSQVQQRKETEESLSRVQQEFEQLKIQQDEVTVELQRVNEQNENLLGQLSDSREHFEWLLSEHDQLLRERDNAVREVEELRQKRGQMLSVLVTAMHCEFSSSEVESATENFSNSLKIGEGGFGCVYKGILRNMTVAIKVLRPDSLQGQSQFEQEVSILSRVRHPHLVTLLGACSESSTLVYEFLPNGSLEDFLMCSDKRQTLTWQARIRIIAEICSALIFLHKNKPHPVVHGDLKPANILLGVNLVSKLSDFGISRLLIQSSTNNTTLYRTMHPVGTPLYMDPEFLSTGELTPQSDVYSFGIVVLRLLTGKPPVGIKKIVEDAMEKGDLNSVIDTSVGEWPHLHIEQLAYLALRCTELSRRCRPDLSGEVWAIVEAIRDAALSSPSSSRSAQDQNSPPSYFICPISQDIMDDPHIAADGFTYEAEAIRSWLCNGHDTSPMTNLLLEHEELIPNRALRSAIQEWLQQHSMSL</sequence>
<feature type="coiled-coil region" evidence="11">
    <location>
        <begin position="372"/>
        <end position="448"/>
    </location>
</feature>
<dbReference type="EnsemblPlants" id="ORUFI06G04210.1">
    <property type="protein sequence ID" value="ORUFI06G04210.1"/>
    <property type="gene ID" value="ORUFI06G04210"/>
</dbReference>
<dbReference type="PROSITE" id="PS00107">
    <property type="entry name" value="PROTEIN_KINASE_ATP"/>
    <property type="match status" value="1"/>
</dbReference>
<feature type="domain" description="U-box" evidence="13">
    <location>
        <begin position="761"/>
        <end position="835"/>
    </location>
</feature>
<keyword evidence="11" id="KW-0175">Coiled coil</keyword>
<evidence type="ECO:0000313" key="14">
    <source>
        <dbReference type="EnsemblPlants" id="ORUFI06G04210.1"/>
    </source>
</evidence>
<reference evidence="15" key="1">
    <citation type="submission" date="2013-06" db="EMBL/GenBank/DDBJ databases">
        <authorList>
            <person name="Zhao Q."/>
        </authorList>
    </citation>
    <scope>NUCLEOTIDE SEQUENCE</scope>
    <source>
        <strain evidence="15">cv. W1943</strain>
    </source>
</reference>
<comment type="pathway">
    <text evidence="2">Protein modification; protein ubiquitination.</text>
</comment>
<dbReference type="PANTHER" id="PTHR45647:SF7">
    <property type="entry name" value="U-BOX DOMAIN-CONTAINING PROTEIN 70"/>
    <property type="match status" value="1"/>
</dbReference>
<dbReference type="InterPro" id="IPR011990">
    <property type="entry name" value="TPR-like_helical_dom_sf"/>
</dbReference>
<dbReference type="Gene3D" id="3.30.200.20">
    <property type="entry name" value="Phosphorylase Kinase, domain 1"/>
    <property type="match status" value="1"/>
</dbReference>
<evidence type="ECO:0000256" key="4">
    <source>
        <dbReference type="ARBA" id="ARBA00022679"/>
    </source>
</evidence>
<evidence type="ECO:0000256" key="7">
    <source>
        <dbReference type="ARBA" id="ARBA00022786"/>
    </source>
</evidence>
<organism evidence="14 15">
    <name type="scientific">Oryza rufipogon</name>
    <name type="common">Brownbeard rice</name>
    <name type="synonym">Asian wild rice</name>
    <dbReference type="NCBI Taxonomy" id="4529"/>
    <lineage>
        <taxon>Eukaryota</taxon>
        <taxon>Viridiplantae</taxon>
        <taxon>Streptophyta</taxon>
        <taxon>Embryophyta</taxon>
        <taxon>Tracheophyta</taxon>
        <taxon>Spermatophyta</taxon>
        <taxon>Magnoliopsida</taxon>
        <taxon>Liliopsida</taxon>
        <taxon>Poales</taxon>
        <taxon>Poaceae</taxon>
        <taxon>BOP clade</taxon>
        <taxon>Oryzoideae</taxon>
        <taxon>Oryzeae</taxon>
        <taxon>Oryzinae</taxon>
        <taxon>Oryza</taxon>
    </lineage>
</organism>
<evidence type="ECO:0000256" key="5">
    <source>
        <dbReference type="ARBA" id="ARBA00022741"/>
    </source>
</evidence>
<dbReference type="PROSITE" id="PS50005">
    <property type="entry name" value="TPR"/>
    <property type="match status" value="2"/>
</dbReference>
<feature type="binding site" evidence="10">
    <location>
        <position position="503"/>
    </location>
    <ligand>
        <name>ATP</name>
        <dbReference type="ChEBI" id="CHEBI:30616"/>
    </ligand>
</feature>
<feature type="domain" description="Protein kinase" evidence="12">
    <location>
        <begin position="476"/>
        <end position="742"/>
    </location>
</feature>
<dbReference type="InterPro" id="IPR011009">
    <property type="entry name" value="Kinase-like_dom_sf"/>
</dbReference>
<keyword evidence="6" id="KW-0418">Kinase</keyword>
<dbReference type="STRING" id="4529.A0A0E0PTW9"/>
<dbReference type="SUPFAM" id="SSF48452">
    <property type="entry name" value="TPR-like"/>
    <property type="match status" value="3"/>
</dbReference>
<dbReference type="InterPro" id="IPR019734">
    <property type="entry name" value="TPR_rpt"/>
</dbReference>
<dbReference type="eggNOG" id="KOG0548">
    <property type="taxonomic scope" value="Eukaryota"/>
</dbReference>
<keyword evidence="15" id="KW-1185">Reference proteome</keyword>
<dbReference type="InterPro" id="IPR051348">
    <property type="entry name" value="U-box_ubiquitin_ligases"/>
</dbReference>
<dbReference type="EC" id="2.3.2.27" evidence="3"/>
<dbReference type="SMART" id="SM00504">
    <property type="entry name" value="Ubox"/>
    <property type="match status" value="1"/>
</dbReference>
<reference evidence="14" key="2">
    <citation type="submission" date="2015-06" db="UniProtKB">
        <authorList>
            <consortium name="EnsemblPlants"/>
        </authorList>
    </citation>
    <scope>IDENTIFICATION</scope>
</reference>
<dbReference type="GO" id="GO:0061630">
    <property type="term" value="F:ubiquitin protein ligase activity"/>
    <property type="evidence" value="ECO:0007669"/>
    <property type="project" value="UniProtKB-EC"/>
</dbReference>
<dbReference type="Gene3D" id="1.25.40.10">
    <property type="entry name" value="Tetratricopeptide repeat domain"/>
    <property type="match status" value="3"/>
</dbReference>
<dbReference type="PROSITE" id="PS00108">
    <property type="entry name" value="PROTEIN_KINASE_ST"/>
    <property type="match status" value="1"/>
</dbReference>
<dbReference type="InterPro" id="IPR017441">
    <property type="entry name" value="Protein_kinase_ATP_BS"/>
</dbReference>
<protein>
    <recommendedName>
        <fullName evidence="3">RING-type E3 ubiquitin transferase</fullName>
        <ecNumber evidence="3">2.3.2.27</ecNumber>
    </recommendedName>
</protein>
<keyword evidence="9" id="KW-0802">TPR repeat</keyword>
<keyword evidence="5 10" id="KW-0547">Nucleotide-binding</keyword>
<evidence type="ECO:0000259" key="12">
    <source>
        <dbReference type="PROSITE" id="PS50011"/>
    </source>
</evidence>
<dbReference type="CDD" id="cd16655">
    <property type="entry name" value="RING-Ubox_WDSUB1-like"/>
    <property type="match status" value="1"/>
</dbReference>
<dbReference type="InterPro" id="IPR013083">
    <property type="entry name" value="Znf_RING/FYVE/PHD"/>
</dbReference>